<protein>
    <submittedName>
        <fullName evidence="1">Uncharacterized protein</fullName>
    </submittedName>
</protein>
<sequence>MNIKTPNLKYAPGPMKAEDARFLAILIAHREPGQQGPILPVSRFRDLCLNVYAVVSREASCREALIRLAQRGYISIHQPRPRSCRMRERIIVLNEIPRADVARALGIPWAELGEILITRNVRKLREALAAKRQGTATMTVQQSIEE</sequence>
<proteinExistence type="predicted"/>
<name>X1M3Y3_9ZZZZ</name>
<evidence type="ECO:0000313" key="1">
    <source>
        <dbReference type="EMBL" id="GAI01079.1"/>
    </source>
</evidence>
<feature type="non-terminal residue" evidence="1">
    <location>
        <position position="146"/>
    </location>
</feature>
<organism evidence="1">
    <name type="scientific">marine sediment metagenome</name>
    <dbReference type="NCBI Taxonomy" id="412755"/>
    <lineage>
        <taxon>unclassified sequences</taxon>
        <taxon>metagenomes</taxon>
        <taxon>ecological metagenomes</taxon>
    </lineage>
</organism>
<gene>
    <name evidence="1" type="ORF">S06H3_02313</name>
</gene>
<accession>X1M3Y3</accession>
<reference evidence="1" key="1">
    <citation type="journal article" date="2014" name="Front. Microbiol.">
        <title>High frequency of phylogenetically diverse reductive dehalogenase-homologous genes in deep subseafloor sedimentary metagenomes.</title>
        <authorList>
            <person name="Kawai M."/>
            <person name="Futagami T."/>
            <person name="Toyoda A."/>
            <person name="Takaki Y."/>
            <person name="Nishi S."/>
            <person name="Hori S."/>
            <person name="Arai W."/>
            <person name="Tsubouchi T."/>
            <person name="Morono Y."/>
            <person name="Uchiyama I."/>
            <person name="Ito T."/>
            <person name="Fujiyama A."/>
            <person name="Inagaki F."/>
            <person name="Takami H."/>
        </authorList>
    </citation>
    <scope>NUCLEOTIDE SEQUENCE</scope>
    <source>
        <strain evidence="1">Expedition CK06-06</strain>
    </source>
</reference>
<dbReference type="AlphaFoldDB" id="X1M3Y3"/>
<comment type="caution">
    <text evidence="1">The sequence shown here is derived from an EMBL/GenBank/DDBJ whole genome shotgun (WGS) entry which is preliminary data.</text>
</comment>
<dbReference type="EMBL" id="BARV01000662">
    <property type="protein sequence ID" value="GAI01079.1"/>
    <property type="molecule type" value="Genomic_DNA"/>
</dbReference>